<feature type="domain" description="Glycosyl transferase family 1" evidence="2">
    <location>
        <begin position="197"/>
        <end position="344"/>
    </location>
</feature>
<dbReference type="Proteomes" id="UP001231124">
    <property type="component" value="Unassembled WGS sequence"/>
</dbReference>
<sequence length="374" mass="39812">MTTNVPGRAIRVGVNGRFLSQKLTGVQRYAHEIVAGLERRYASGRFGDSRFTLALPANAAERAGAYPAFGSPVIGRQSGYRWEQLEFPSVPADVLLNLCNLAPVRSRANILCIHDANTFTAPSSYGWRYRAVQRVALPLLARRAASLVTVSHASAATIAAVSGVDPSRITVAPNGHEHALRWRPEASTLAIDSLTARPFVVMLGSRAPHKNLALVRQIAPDLAGAGIDVIVVGDAGSVFAGGQGDDGGLICTGRIADDDIARLFGRALCLVFPSFVEGFGLPIVEAMALGCPVVASNLSCIPEICGDAALLRSPHAPREWIEAVTGLAADPARREALVRAGRERVKLFSWERSADIYAGLIEAVRAEKGRAIPR</sequence>
<dbReference type="EMBL" id="JAUSVP010000022">
    <property type="protein sequence ID" value="MDQ0449974.1"/>
    <property type="molecule type" value="Genomic_DNA"/>
</dbReference>
<organism evidence="3 4">
    <name type="scientific">Methylobacterium aerolatum</name>
    <dbReference type="NCBI Taxonomy" id="418708"/>
    <lineage>
        <taxon>Bacteria</taxon>
        <taxon>Pseudomonadati</taxon>
        <taxon>Pseudomonadota</taxon>
        <taxon>Alphaproteobacteria</taxon>
        <taxon>Hyphomicrobiales</taxon>
        <taxon>Methylobacteriaceae</taxon>
        <taxon>Methylobacterium</taxon>
    </lineage>
</organism>
<keyword evidence="1" id="KW-0808">Transferase</keyword>
<dbReference type="PANTHER" id="PTHR46401">
    <property type="entry name" value="GLYCOSYLTRANSFERASE WBBK-RELATED"/>
    <property type="match status" value="1"/>
</dbReference>
<dbReference type="PANTHER" id="PTHR46401:SF2">
    <property type="entry name" value="GLYCOSYLTRANSFERASE WBBK-RELATED"/>
    <property type="match status" value="1"/>
</dbReference>
<dbReference type="InterPro" id="IPR001296">
    <property type="entry name" value="Glyco_trans_1"/>
</dbReference>
<reference evidence="3 4" key="1">
    <citation type="submission" date="2023-07" db="EMBL/GenBank/DDBJ databases">
        <title>Genomic Encyclopedia of Type Strains, Phase IV (KMG-IV): sequencing the most valuable type-strain genomes for metagenomic binning, comparative biology and taxonomic classification.</title>
        <authorList>
            <person name="Goeker M."/>
        </authorList>
    </citation>
    <scope>NUCLEOTIDE SEQUENCE [LARGE SCALE GENOMIC DNA]</scope>
    <source>
        <strain evidence="3 4">DSM 19013</strain>
    </source>
</reference>
<name>A0ABU0I5T0_9HYPH</name>
<dbReference type="Gene3D" id="3.40.50.2000">
    <property type="entry name" value="Glycogen Phosphorylase B"/>
    <property type="match status" value="2"/>
</dbReference>
<evidence type="ECO:0000256" key="1">
    <source>
        <dbReference type="ARBA" id="ARBA00022679"/>
    </source>
</evidence>
<dbReference type="CDD" id="cd03809">
    <property type="entry name" value="GT4_MtfB-like"/>
    <property type="match status" value="1"/>
</dbReference>
<dbReference type="SUPFAM" id="SSF53756">
    <property type="entry name" value="UDP-Glycosyltransferase/glycogen phosphorylase"/>
    <property type="match status" value="1"/>
</dbReference>
<dbReference type="Pfam" id="PF00534">
    <property type="entry name" value="Glycos_transf_1"/>
    <property type="match status" value="1"/>
</dbReference>
<accession>A0ABU0I5T0</accession>
<evidence type="ECO:0000313" key="4">
    <source>
        <dbReference type="Proteomes" id="UP001231124"/>
    </source>
</evidence>
<gene>
    <name evidence="3" type="ORF">QO012_004499</name>
</gene>
<protein>
    <submittedName>
        <fullName evidence="3">Glycosyltransferase involved in cell wall biosynthesis</fullName>
    </submittedName>
</protein>
<dbReference type="RefSeq" id="WP_238208323.1">
    <property type="nucleotide sequence ID" value="NZ_BPQE01000049.1"/>
</dbReference>
<evidence type="ECO:0000259" key="2">
    <source>
        <dbReference type="Pfam" id="PF00534"/>
    </source>
</evidence>
<evidence type="ECO:0000313" key="3">
    <source>
        <dbReference type="EMBL" id="MDQ0449974.1"/>
    </source>
</evidence>
<keyword evidence="4" id="KW-1185">Reference proteome</keyword>
<proteinExistence type="predicted"/>
<comment type="caution">
    <text evidence="3">The sequence shown here is derived from an EMBL/GenBank/DDBJ whole genome shotgun (WGS) entry which is preliminary data.</text>
</comment>